<accession>A0A2N3QNF9</accession>
<dbReference type="EMBL" id="PCHA01000037">
    <property type="protein sequence ID" value="PKU93219.1"/>
    <property type="molecule type" value="Genomic_DNA"/>
</dbReference>
<name>A0A2N3QNF9_9BIFI</name>
<reference evidence="1 2" key="1">
    <citation type="submission" date="2017-10" db="EMBL/GenBank/DDBJ databases">
        <title>Bifidobacterium genomics.</title>
        <authorList>
            <person name="Lugli G.A."/>
            <person name="Milani C."/>
            <person name="Mancabelli L."/>
        </authorList>
    </citation>
    <scope>NUCLEOTIDE SEQUENCE [LARGE SCALE GENOMIC DNA]</scope>
    <source>
        <strain evidence="1 2">1747B</strain>
    </source>
</reference>
<dbReference type="Proteomes" id="UP000233722">
    <property type="component" value="Unassembled WGS sequence"/>
</dbReference>
<sequence>MIDFTTNPLIRKSTFNPDHHTDKAQPRCINYFPARIREVKDSERCGLPVYLERIRTANEAEGLRLLYRRIARTCMKTTSSARTNILTLPHYCAAGRPAYLLTGFVSDTHFAPDGHLDRICLTDPCALDPDTGEAFNIDTHIWLFADRLTVTDPCMIRSHAGLADDLLTISMGDRITLHCCLNVYTKNARKRIGIDEWFPIDAQLYYADRNGTRRRVPNHIKAGLEILSIHTNGSVTATSEQDWATRLLAALGRHLDEEQNGRVYEYSVIKTLMPFIDAQQFAA</sequence>
<comment type="caution">
    <text evidence="1">The sequence shown here is derived from an EMBL/GenBank/DDBJ whole genome shotgun (WGS) entry which is preliminary data.</text>
</comment>
<organism evidence="1 2">
    <name type="scientific">Bifidobacterium pseudolongum subsp. globosum</name>
    <dbReference type="NCBI Taxonomy" id="1690"/>
    <lineage>
        <taxon>Bacteria</taxon>
        <taxon>Bacillati</taxon>
        <taxon>Actinomycetota</taxon>
        <taxon>Actinomycetes</taxon>
        <taxon>Bifidobacteriales</taxon>
        <taxon>Bifidobacteriaceae</taxon>
        <taxon>Bifidobacterium</taxon>
    </lineage>
</organism>
<evidence type="ECO:0000313" key="2">
    <source>
        <dbReference type="Proteomes" id="UP000233722"/>
    </source>
</evidence>
<dbReference type="AlphaFoldDB" id="A0A2N3QNF9"/>
<dbReference type="RefSeq" id="WP_101431133.1">
    <property type="nucleotide sequence ID" value="NZ_PCHA01000037.1"/>
</dbReference>
<protein>
    <submittedName>
        <fullName evidence="1">Uncharacterized protein</fullName>
    </submittedName>
</protein>
<evidence type="ECO:0000313" key="1">
    <source>
        <dbReference type="EMBL" id="PKU93219.1"/>
    </source>
</evidence>
<gene>
    <name evidence="1" type="ORF">CQR45_1749</name>
</gene>
<proteinExistence type="predicted"/>